<protein>
    <submittedName>
        <fullName evidence="7">TM2 domain-containing protein</fullName>
    </submittedName>
</protein>
<dbReference type="Pfam" id="PF05154">
    <property type="entry name" value="TM2"/>
    <property type="match status" value="1"/>
</dbReference>
<keyword evidence="2 5" id="KW-0812">Transmembrane</keyword>
<evidence type="ECO:0000256" key="2">
    <source>
        <dbReference type="ARBA" id="ARBA00022692"/>
    </source>
</evidence>
<feature type="transmembrane region" description="Helical" evidence="5">
    <location>
        <begin position="82"/>
        <end position="106"/>
    </location>
</feature>
<feature type="domain" description="TM2" evidence="6">
    <location>
        <begin position="53"/>
        <end position="102"/>
    </location>
</feature>
<comment type="caution">
    <text evidence="7">The sequence shown here is derived from an EMBL/GenBank/DDBJ whole genome shotgun (WGS) entry which is preliminary data.</text>
</comment>
<gene>
    <name evidence="7" type="ORF">C2800_11235</name>
</gene>
<dbReference type="GO" id="GO:0016020">
    <property type="term" value="C:membrane"/>
    <property type="evidence" value="ECO:0007669"/>
    <property type="project" value="UniProtKB-SubCell"/>
</dbReference>
<evidence type="ECO:0000256" key="3">
    <source>
        <dbReference type="ARBA" id="ARBA00022989"/>
    </source>
</evidence>
<accession>A0A849CTT7</accession>
<dbReference type="AlphaFoldDB" id="A0A849CTT7"/>
<keyword evidence="3 5" id="KW-1133">Transmembrane helix</keyword>
<name>A0A849CTT7_PASMD</name>
<evidence type="ECO:0000256" key="5">
    <source>
        <dbReference type="SAM" id="Phobius"/>
    </source>
</evidence>
<evidence type="ECO:0000256" key="4">
    <source>
        <dbReference type="ARBA" id="ARBA00023136"/>
    </source>
</evidence>
<proteinExistence type="predicted"/>
<comment type="subcellular location">
    <subcellularLocation>
        <location evidence="1">Membrane</location>
        <topology evidence="1">Multi-pass membrane protein</topology>
    </subcellularLocation>
</comment>
<evidence type="ECO:0000259" key="6">
    <source>
        <dbReference type="Pfam" id="PF05154"/>
    </source>
</evidence>
<evidence type="ECO:0000313" key="7">
    <source>
        <dbReference type="EMBL" id="NNI79980.1"/>
    </source>
</evidence>
<keyword evidence="4 5" id="KW-0472">Membrane</keyword>
<evidence type="ECO:0000256" key="1">
    <source>
        <dbReference type="ARBA" id="ARBA00004141"/>
    </source>
</evidence>
<reference evidence="7 8" key="1">
    <citation type="journal article" date="2018" name="Front. Microbiol.">
        <title>Genetic and Phylogenetic Characteristics of Pasteurella multocida Isolates From Different Host Species.</title>
        <authorList>
            <person name="Peng Z."/>
            <person name="Liang W."/>
            <person name="Wang F."/>
            <person name="Xu Z."/>
            <person name="Xie Z."/>
            <person name="Lian Z."/>
            <person name="Hua L."/>
            <person name="Zhou R."/>
            <person name="Chen H."/>
            <person name="Wu B."/>
        </authorList>
    </citation>
    <scope>NUCLEOTIDE SEQUENCE [LARGE SCALE GENOMIC DNA]</scope>
    <source>
        <strain evidence="7 8">HNA06</strain>
    </source>
</reference>
<dbReference type="EMBL" id="PPVL01000014">
    <property type="protein sequence ID" value="NNI79980.1"/>
    <property type="molecule type" value="Genomic_DNA"/>
</dbReference>
<evidence type="ECO:0000313" key="8">
    <source>
        <dbReference type="Proteomes" id="UP000540079"/>
    </source>
</evidence>
<sequence length="124" mass="14265">MKGEKYMDQKQFAESYLLVNSNNFPNDKIFALKEKLSTITEDQKLLVQLVGLKSPTTVLILSLILGTLAIDRFYLGDIFLGILKIVSILFYGIGLIWVLLDIYLCYQHAKYYNFEKVMSILQDS</sequence>
<organism evidence="7 8">
    <name type="scientific">Pasteurella multocida</name>
    <dbReference type="NCBI Taxonomy" id="747"/>
    <lineage>
        <taxon>Bacteria</taxon>
        <taxon>Pseudomonadati</taxon>
        <taxon>Pseudomonadota</taxon>
        <taxon>Gammaproteobacteria</taxon>
        <taxon>Pasteurellales</taxon>
        <taxon>Pasteurellaceae</taxon>
        <taxon>Pasteurella</taxon>
    </lineage>
</organism>
<feature type="transmembrane region" description="Helical" evidence="5">
    <location>
        <begin position="45"/>
        <end position="70"/>
    </location>
</feature>
<dbReference type="Proteomes" id="UP000540079">
    <property type="component" value="Unassembled WGS sequence"/>
</dbReference>
<dbReference type="InterPro" id="IPR007829">
    <property type="entry name" value="TM2"/>
</dbReference>